<dbReference type="Gene3D" id="3.40.50.720">
    <property type="entry name" value="NAD(P)-binding Rossmann-like Domain"/>
    <property type="match status" value="1"/>
</dbReference>
<dbReference type="FunFam" id="3.40.50.720:FF:000413">
    <property type="entry name" value="Trans-acting enoyl reductase"/>
    <property type="match status" value="1"/>
</dbReference>
<evidence type="ECO:0000259" key="2">
    <source>
        <dbReference type="Pfam" id="PF03435"/>
    </source>
</evidence>
<dbReference type="InterPro" id="IPR036291">
    <property type="entry name" value="NAD(P)-bd_dom_sf"/>
</dbReference>
<evidence type="ECO:0000313" key="3">
    <source>
        <dbReference type="EMBL" id="KRO95827.1"/>
    </source>
</evidence>
<dbReference type="GO" id="GO:0005886">
    <property type="term" value="C:plasma membrane"/>
    <property type="evidence" value="ECO:0007669"/>
    <property type="project" value="TreeGrafter"/>
</dbReference>
<dbReference type="AlphaFoldDB" id="A0A0R2UEQ9"/>
<comment type="similarity">
    <text evidence="1">Belongs to the saccharopine dehydrogenase family. Enoyl reductase subfamily.</text>
</comment>
<dbReference type="STRING" id="1655612.ABS10_05710"/>
<sequence length="389" mass="41743">MSKKNFDVVVYGATGFTGKLVVEYMLNQYGDDETISWAMAGRSHEKLVAVRDALGVSKDVPLLTVDSDDEESIIQMVQQTQCVLTTVGPYQLYGPNIVKQCVAHGTDYVDLCGEPGWMHEMINEHAAQAKETGARIVFSCGFDSIPFDLGVYFLQNKVIAEHGKPASNIRGRVRAMNGEFSGGTAASLSATMASLKEKPELFAVLANPFALSNGFTGPAQAPDSKAVFDEKLETWVAPFFMAPINTKNVHRSNALMGHMYGEDFCYNEMWIQGPGEEGKAAAEFVGSMNPLADAPAPGEGPSKESRDNGNYDVLFCADLPDGSTIHAAVTGDMDPGYGSTSKMIAESAICLVKECSDLAGGIYTPAPAMGEKLITRLQASAGLTFKIEE</sequence>
<protein>
    <submittedName>
        <fullName evidence="3">Saccharopine dehydrogenase</fullName>
    </submittedName>
</protein>
<accession>A0A0R2UEQ9</accession>
<dbReference type="InterPro" id="IPR005097">
    <property type="entry name" value="Sacchrp_dh_NADP-bd"/>
</dbReference>
<name>A0A0R2UEQ9_9GAMM</name>
<dbReference type="SUPFAM" id="SSF51735">
    <property type="entry name" value="NAD(P)-binding Rossmann-fold domains"/>
    <property type="match status" value="1"/>
</dbReference>
<dbReference type="InterPro" id="IPR051276">
    <property type="entry name" value="Saccharopine_DH-like_oxidrdct"/>
</dbReference>
<dbReference type="Pfam" id="PF03435">
    <property type="entry name" value="Sacchrp_dh_NADP"/>
    <property type="match status" value="1"/>
</dbReference>
<reference evidence="3 4" key="1">
    <citation type="submission" date="2015-10" db="EMBL/GenBank/DDBJ databases">
        <title>Metagenome-Assembled Genomes uncover a global brackish microbiome.</title>
        <authorList>
            <person name="Hugerth L.W."/>
            <person name="Larsson J."/>
            <person name="Alneberg J."/>
            <person name="Lindh M.V."/>
            <person name="Legrand C."/>
            <person name="Pinhassi J."/>
            <person name="Andersson A.F."/>
        </authorList>
    </citation>
    <scope>NUCLEOTIDE SEQUENCE [LARGE SCALE GENOMIC DNA]</scope>
    <source>
        <strain evidence="3">BACL1 MAG-120820-bin45</strain>
    </source>
</reference>
<evidence type="ECO:0000256" key="1">
    <source>
        <dbReference type="ARBA" id="ARBA00010591"/>
    </source>
</evidence>
<dbReference type="Proteomes" id="UP000051027">
    <property type="component" value="Unassembled WGS sequence"/>
</dbReference>
<dbReference type="PANTHER" id="PTHR12286">
    <property type="entry name" value="SACCHAROPINE DEHYDROGENASE-LIKE OXIDOREDUCTASE"/>
    <property type="match status" value="1"/>
</dbReference>
<dbReference type="GO" id="GO:0009247">
    <property type="term" value="P:glycolipid biosynthetic process"/>
    <property type="evidence" value="ECO:0007669"/>
    <property type="project" value="TreeGrafter"/>
</dbReference>
<comment type="caution">
    <text evidence="3">The sequence shown here is derived from an EMBL/GenBank/DDBJ whole genome shotgun (WGS) entry which is preliminary data.</text>
</comment>
<gene>
    <name evidence="3" type="ORF">ABS10_05710</name>
</gene>
<organism evidence="3 4">
    <name type="scientific">SAR86 cluster bacterium BACL1 MAG-120820-bin45</name>
    <dbReference type="NCBI Taxonomy" id="1655612"/>
    <lineage>
        <taxon>Bacteria</taxon>
        <taxon>Pseudomonadati</taxon>
        <taxon>Pseudomonadota</taxon>
        <taxon>Gammaproteobacteria</taxon>
        <taxon>SAR86 cluster</taxon>
    </lineage>
</organism>
<proteinExistence type="inferred from homology"/>
<evidence type="ECO:0000313" key="4">
    <source>
        <dbReference type="Proteomes" id="UP000051027"/>
    </source>
</evidence>
<feature type="domain" description="Saccharopine dehydrogenase NADP binding" evidence="2">
    <location>
        <begin position="8"/>
        <end position="137"/>
    </location>
</feature>
<dbReference type="PANTHER" id="PTHR12286:SF5">
    <property type="entry name" value="SACCHAROPINE DEHYDROGENASE-LIKE OXIDOREDUCTASE"/>
    <property type="match status" value="1"/>
</dbReference>
<dbReference type="EMBL" id="LICS01000015">
    <property type="protein sequence ID" value="KRO95827.1"/>
    <property type="molecule type" value="Genomic_DNA"/>
</dbReference>